<dbReference type="AlphaFoldDB" id="A0A554X537"/>
<evidence type="ECO:0000256" key="1">
    <source>
        <dbReference type="ARBA" id="ARBA00022714"/>
    </source>
</evidence>
<keyword evidence="3" id="KW-0408">Iron</keyword>
<accession>A0A554X537</accession>
<sequence>MHPTGSDRPQAAAAPAEPPQPWHALCRSADLVDGGEAVPFDVRYRGQTCRAFAIRYRGRVYAYLNRCSHVAMEMDWMPNRFFDVTGQFLVCGSHGALFEPHTGRCVGGPGRGPLVAIAVCERDGVVFWQSQYELQPVEF</sequence>
<dbReference type="GO" id="GO:0046872">
    <property type="term" value="F:metal ion binding"/>
    <property type="evidence" value="ECO:0007669"/>
    <property type="project" value="UniProtKB-KW"/>
</dbReference>
<dbReference type="PANTHER" id="PTHR40261">
    <property type="match status" value="1"/>
</dbReference>
<evidence type="ECO:0000313" key="7">
    <source>
        <dbReference type="EMBL" id="TSE30949.1"/>
    </source>
</evidence>
<dbReference type="STRING" id="307486.GCA_000807215_00475"/>
<gene>
    <name evidence="7" type="ORF">Ttaiw_01698</name>
</gene>
<evidence type="ECO:0000256" key="5">
    <source>
        <dbReference type="SAM" id="MobiDB-lite"/>
    </source>
</evidence>
<name>A0A554X537_9BURK</name>
<keyword evidence="8" id="KW-1185">Reference proteome</keyword>
<dbReference type="CDD" id="cd03467">
    <property type="entry name" value="Rieske"/>
    <property type="match status" value="1"/>
</dbReference>
<proteinExistence type="predicted"/>
<feature type="domain" description="Rieske" evidence="6">
    <location>
        <begin position="23"/>
        <end position="128"/>
    </location>
</feature>
<keyword evidence="4" id="KW-0411">Iron-sulfur</keyword>
<reference evidence="7 8" key="1">
    <citation type="submission" date="2019-07" db="EMBL/GenBank/DDBJ databases">
        <title>Tepidimonas taiwanensis I1-1 draft genome.</title>
        <authorList>
            <person name="Da Costa M.S."/>
            <person name="Froufe H.J.C."/>
            <person name="Egas C."/>
            <person name="Albuquerque L."/>
        </authorList>
    </citation>
    <scope>NUCLEOTIDE SEQUENCE [LARGE SCALE GENOMIC DNA]</scope>
    <source>
        <strain evidence="7 8">I1-1</strain>
    </source>
</reference>
<protein>
    <submittedName>
        <fullName evidence="7">Rieske 2Fe-2S domain protein</fullName>
    </submittedName>
</protein>
<evidence type="ECO:0000256" key="2">
    <source>
        <dbReference type="ARBA" id="ARBA00022723"/>
    </source>
</evidence>
<dbReference type="GO" id="GO:0051537">
    <property type="term" value="F:2 iron, 2 sulfur cluster binding"/>
    <property type="evidence" value="ECO:0007669"/>
    <property type="project" value="UniProtKB-KW"/>
</dbReference>
<dbReference type="EMBL" id="VJOM01000018">
    <property type="protein sequence ID" value="TSE30949.1"/>
    <property type="molecule type" value="Genomic_DNA"/>
</dbReference>
<dbReference type="Pfam" id="PF00355">
    <property type="entry name" value="Rieske"/>
    <property type="match status" value="1"/>
</dbReference>
<evidence type="ECO:0000313" key="8">
    <source>
        <dbReference type="Proteomes" id="UP000317763"/>
    </source>
</evidence>
<evidence type="ECO:0000259" key="6">
    <source>
        <dbReference type="PROSITE" id="PS51296"/>
    </source>
</evidence>
<organism evidence="7 8">
    <name type="scientific">Tepidimonas taiwanensis</name>
    <dbReference type="NCBI Taxonomy" id="307486"/>
    <lineage>
        <taxon>Bacteria</taxon>
        <taxon>Pseudomonadati</taxon>
        <taxon>Pseudomonadota</taxon>
        <taxon>Betaproteobacteria</taxon>
        <taxon>Burkholderiales</taxon>
        <taxon>Tepidimonas</taxon>
    </lineage>
</organism>
<dbReference type="PANTHER" id="PTHR40261:SF1">
    <property type="entry name" value="RIESKE DOMAIN-CONTAINING PROTEIN"/>
    <property type="match status" value="1"/>
</dbReference>
<dbReference type="InterPro" id="IPR017941">
    <property type="entry name" value="Rieske_2Fe-2S"/>
</dbReference>
<dbReference type="SUPFAM" id="SSF50022">
    <property type="entry name" value="ISP domain"/>
    <property type="match status" value="1"/>
</dbReference>
<keyword evidence="2" id="KW-0479">Metal-binding</keyword>
<dbReference type="RefSeq" id="WP_082007680.1">
    <property type="nucleotide sequence ID" value="NZ_CP083911.1"/>
</dbReference>
<keyword evidence="1" id="KW-0001">2Fe-2S</keyword>
<evidence type="ECO:0000256" key="3">
    <source>
        <dbReference type="ARBA" id="ARBA00023004"/>
    </source>
</evidence>
<dbReference type="Gene3D" id="2.102.10.10">
    <property type="entry name" value="Rieske [2Fe-2S] iron-sulphur domain"/>
    <property type="match status" value="1"/>
</dbReference>
<dbReference type="OrthoDB" id="9794779at2"/>
<dbReference type="Proteomes" id="UP000317763">
    <property type="component" value="Unassembled WGS sequence"/>
</dbReference>
<evidence type="ECO:0000256" key="4">
    <source>
        <dbReference type="ARBA" id="ARBA00023014"/>
    </source>
</evidence>
<feature type="region of interest" description="Disordered" evidence="5">
    <location>
        <begin position="1"/>
        <end position="20"/>
    </location>
</feature>
<dbReference type="PROSITE" id="PS51296">
    <property type="entry name" value="RIESKE"/>
    <property type="match status" value="1"/>
</dbReference>
<dbReference type="InterPro" id="IPR036922">
    <property type="entry name" value="Rieske_2Fe-2S_sf"/>
</dbReference>
<comment type="caution">
    <text evidence="7">The sequence shown here is derived from an EMBL/GenBank/DDBJ whole genome shotgun (WGS) entry which is preliminary data.</text>
</comment>